<feature type="compositionally biased region" description="Polar residues" evidence="1">
    <location>
        <begin position="877"/>
        <end position="887"/>
    </location>
</feature>
<feature type="region of interest" description="Disordered" evidence="1">
    <location>
        <begin position="1"/>
        <end position="178"/>
    </location>
</feature>
<evidence type="ECO:0000313" key="3">
    <source>
        <dbReference type="Proteomes" id="UP000193218"/>
    </source>
</evidence>
<feature type="compositionally biased region" description="Polar residues" evidence="1">
    <location>
        <begin position="132"/>
        <end position="142"/>
    </location>
</feature>
<dbReference type="AlphaFoldDB" id="A0A1Y1URL7"/>
<protein>
    <submittedName>
        <fullName evidence="2">Uncharacterized protein</fullName>
    </submittedName>
</protein>
<feature type="compositionally biased region" description="Low complexity" evidence="1">
    <location>
        <begin position="709"/>
        <end position="720"/>
    </location>
</feature>
<proteinExistence type="predicted"/>
<feature type="compositionally biased region" description="Low complexity" evidence="1">
    <location>
        <begin position="515"/>
        <end position="524"/>
    </location>
</feature>
<dbReference type="STRING" id="4999.A0A1Y1URL7"/>
<organism evidence="2 3">
    <name type="scientific">Kockovaella imperatae</name>
    <dbReference type="NCBI Taxonomy" id="4999"/>
    <lineage>
        <taxon>Eukaryota</taxon>
        <taxon>Fungi</taxon>
        <taxon>Dikarya</taxon>
        <taxon>Basidiomycota</taxon>
        <taxon>Agaricomycotina</taxon>
        <taxon>Tremellomycetes</taxon>
        <taxon>Tremellales</taxon>
        <taxon>Cuniculitremaceae</taxon>
        <taxon>Kockovaella</taxon>
    </lineage>
</organism>
<feature type="compositionally biased region" description="Polar residues" evidence="1">
    <location>
        <begin position="487"/>
        <end position="508"/>
    </location>
</feature>
<feature type="compositionally biased region" description="Polar residues" evidence="1">
    <location>
        <begin position="78"/>
        <end position="88"/>
    </location>
</feature>
<feature type="compositionally biased region" description="Low complexity" evidence="1">
    <location>
        <begin position="917"/>
        <end position="926"/>
    </location>
</feature>
<keyword evidence="3" id="KW-1185">Reference proteome</keyword>
<dbReference type="OrthoDB" id="2594812at2759"/>
<evidence type="ECO:0000256" key="1">
    <source>
        <dbReference type="SAM" id="MobiDB-lite"/>
    </source>
</evidence>
<comment type="caution">
    <text evidence="2">The sequence shown here is derived from an EMBL/GenBank/DDBJ whole genome shotgun (WGS) entry which is preliminary data.</text>
</comment>
<feature type="compositionally biased region" description="Basic and acidic residues" evidence="1">
    <location>
        <begin position="19"/>
        <end position="29"/>
    </location>
</feature>
<reference evidence="2 3" key="1">
    <citation type="submission" date="2017-03" db="EMBL/GenBank/DDBJ databases">
        <title>Widespread Adenine N6-methylation of Active Genes in Fungi.</title>
        <authorList>
            <consortium name="DOE Joint Genome Institute"/>
            <person name="Mondo S.J."/>
            <person name="Dannebaum R.O."/>
            <person name="Kuo R.C."/>
            <person name="Louie K.B."/>
            <person name="Bewick A.J."/>
            <person name="Labutti K."/>
            <person name="Haridas S."/>
            <person name="Kuo A."/>
            <person name="Salamov A."/>
            <person name="Ahrendt S.R."/>
            <person name="Lau R."/>
            <person name="Bowen B.P."/>
            <person name="Lipzen A."/>
            <person name="Sullivan W."/>
            <person name="Andreopoulos W.B."/>
            <person name="Clum A."/>
            <person name="Lindquist E."/>
            <person name="Daum C."/>
            <person name="Northen T.R."/>
            <person name="Ramamoorthy G."/>
            <person name="Schmitz R.J."/>
            <person name="Gryganskyi A."/>
            <person name="Culley D."/>
            <person name="Magnuson J."/>
            <person name="James T.Y."/>
            <person name="O'Malley M.A."/>
            <person name="Stajich J.E."/>
            <person name="Spatafora J.W."/>
            <person name="Visel A."/>
            <person name="Grigoriev I.V."/>
        </authorList>
    </citation>
    <scope>NUCLEOTIDE SEQUENCE [LARGE SCALE GENOMIC DNA]</scope>
    <source>
        <strain evidence="2 3">NRRL Y-17943</strain>
    </source>
</reference>
<name>A0A1Y1URL7_9TREE</name>
<gene>
    <name evidence="2" type="ORF">BD324DRAFT_611823</name>
</gene>
<dbReference type="Proteomes" id="UP000193218">
    <property type="component" value="Unassembled WGS sequence"/>
</dbReference>
<feature type="region of interest" description="Disordered" evidence="1">
    <location>
        <begin position="807"/>
        <end position="972"/>
    </location>
</feature>
<dbReference type="RefSeq" id="XP_021874382.1">
    <property type="nucleotide sequence ID" value="XM_022014314.1"/>
</dbReference>
<accession>A0A1Y1URL7</accession>
<dbReference type="EMBL" id="NBSH01000001">
    <property type="protein sequence ID" value="ORX40703.1"/>
    <property type="molecule type" value="Genomic_DNA"/>
</dbReference>
<dbReference type="GeneID" id="33556122"/>
<evidence type="ECO:0000313" key="2">
    <source>
        <dbReference type="EMBL" id="ORX40703.1"/>
    </source>
</evidence>
<feature type="compositionally biased region" description="Pro residues" evidence="1">
    <location>
        <begin position="858"/>
        <end position="874"/>
    </location>
</feature>
<sequence>MEEDPWAAGSSWSIPGRLPGEDDIQKQRESTPPPAESLDADPWGTNVDIPPTGIPREPAPLPSGSAPSGFADFPETPSWGQETSTQVRTVEALPENVDSSSPPQPPLPESPLAGPSTPSALVLNSPEMRQKWLSQDTALSSPPTFPSDGFGSTGFEADPPTFSSPGPSTPPRQLAHAIPDDLDPEADLISALKIASPKPTFSLPASPAFSDGGFGGFASHGDGSDPWGGGSGPGGGTTGMGGMGMSDSDDTWGRGSNSGMSPRFDDGAGGHVDSDWGGASPGRVTAPAATQQDDWEEAQRMMKLRAERAPDEKVQKLKAEWIDLANSVIGPATLEKRTNEEEARLEQGVALMLAETSETLRSLSAIPNDISTYPPVISSLTTHERHTYALSRPNPVPSTSLLTVFVARRSKRTDNLSTSSPWLSRSRLGEPDAPIIEAPNMVAEDSKGRWSFWGRKAAPKPLVTSGGSILEVKGSPTGETARASGSAEMNRSTSRAPSVSVSINTSRPVSPAPSLLAQAATPTQAPLPPSISHESVGHNAPSGSLGQQTPAGPSAVSRFFGRLSRRQPSNPSLDMDGTDLQLSNDDLDFLQEVPNLSSGSAKYGAGDLLSLEPGRSEEIAGLESMLASRPSTIPPPLAPPPPQRTFSRTSSGTVPSGRFVAKMKAAPATDMDLLGDLDFDMSETTAAPSSSGPQASTAAPSMWEDLLNSSTPSEPTSGGPKHIRMLASPPTIQRTPSSTLNSIPKTTAPSSTSLFDDFASPLHAGTSSTTFDDFASPHKAEPPNLTSFDDFGDFSAFENAAASSFSLGSLSTPASNTKYPSNLSLTSQSKHGKTPSVDHSSTMNLLSEASASKGRRWPAPPSPAAPNLEPPPRAPANSNGVNRSTSDGFPFLSPPPPPRPASGNGRMQNLLDGDDGGSSVVLSPSGSLPPPPGSRPTVSGGGLSGPNPAKLKPTLSPGPNLAASDLSFFDSL</sequence>
<feature type="region of interest" description="Disordered" evidence="1">
    <location>
        <begin position="705"/>
        <end position="754"/>
    </location>
</feature>
<feature type="compositionally biased region" description="Polar residues" evidence="1">
    <location>
        <begin position="541"/>
        <end position="551"/>
    </location>
</feature>
<feature type="region of interest" description="Disordered" evidence="1">
    <location>
        <begin position="463"/>
        <end position="555"/>
    </location>
</feature>
<feature type="compositionally biased region" description="Polar residues" evidence="1">
    <location>
        <begin position="730"/>
        <end position="754"/>
    </location>
</feature>
<dbReference type="InParanoid" id="A0A1Y1URL7"/>
<feature type="compositionally biased region" description="Polar residues" evidence="1">
    <location>
        <begin position="816"/>
        <end position="829"/>
    </location>
</feature>
<feature type="compositionally biased region" description="Polar residues" evidence="1">
    <location>
        <begin position="837"/>
        <end position="850"/>
    </location>
</feature>